<dbReference type="AlphaFoldDB" id="A0A820MK46"/>
<comment type="caution">
    <text evidence="2">The sequence shown here is derived from an EMBL/GenBank/DDBJ whole genome shotgun (WGS) entry which is preliminary data.</text>
</comment>
<dbReference type="PANTHER" id="PTHR13800:SF12">
    <property type="entry name" value="TRANSIENT RECEPTOR POTENTIAL CATION CHANNEL SUBFAMILY M MEMBER-LIKE 2"/>
    <property type="match status" value="1"/>
</dbReference>
<feature type="transmembrane region" description="Helical" evidence="1">
    <location>
        <begin position="84"/>
        <end position="101"/>
    </location>
</feature>
<evidence type="ECO:0000313" key="3">
    <source>
        <dbReference type="Proteomes" id="UP000663844"/>
    </source>
</evidence>
<protein>
    <submittedName>
        <fullName evidence="2">Uncharacterized protein</fullName>
    </submittedName>
</protein>
<proteinExistence type="predicted"/>
<sequence length="108" mass="12998">IVNNEEPERSLQPYGIHYSDPYPIAFPRYTKILPINNYLHRIKNFHQALRMKYCYHCLNYCFFLLLFSYVLLFNFQPPTSSIPSIHWTEILTIVLVSSMLIEEIHYVR</sequence>
<dbReference type="Proteomes" id="UP000663844">
    <property type="component" value="Unassembled WGS sequence"/>
</dbReference>
<organism evidence="2 3">
    <name type="scientific">Adineta steineri</name>
    <dbReference type="NCBI Taxonomy" id="433720"/>
    <lineage>
        <taxon>Eukaryota</taxon>
        <taxon>Metazoa</taxon>
        <taxon>Spiralia</taxon>
        <taxon>Gnathifera</taxon>
        <taxon>Rotifera</taxon>
        <taxon>Eurotatoria</taxon>
        <taxon>Bdelloidea</taxon>
        <taxon>Adinetida</taxon>
        <taxon>Adinetidae</taxon>
        <taxon>Adineta</taxon>
    </lineage>
</organism>
<feature type="transmembrane region" description="Helical" evidence="1">
    <location>
        <begin position="53"/>
        <end position="72"/>
    </location>
</feature>
<evidence type="ECO:0000256" key="1">
    <source>
        <dbReference type="SAM" id="Phobius"/>
    </source>
</evidence>
<name>A0A820MK46_9BILA</name>
<reference evidence="2" key="1">
    <citation type="submission" date="2021-02" db="EMBL/GenBank/DDBJ databases">
        <authorList>
            <person name="Nowell W R."/>
        </authorList>
    </citation>
    <scope>NUCLEOTIDE SEQUENCE</scope>
</reference>
<dbReference type="EMBL" id="CAJOAZ010023429">
    <property type="protein sequence ID" value="CAF4375441.1"/>
    <property type="molecule type" value="Genomic_DNA"/>
</dbReference>
<dbReference type="PANTHER" id="PTHR13800">
    <property type="entry name" value="TRANSIENT RECEPTOR POTENTIAL CATION CHANNEL, SUBFAMILY M, MEMBER 6"/>
    <property type="match status" value="1"/>
</dbReference>
<dbReference type="GO" id="GO:0005886">
    <property type="term" value="C:plasma membrane"/>
    <property type="evidence" value="ECO:0007669"/>
    <property type="project" value="TreeGrafter"/>
</dbReference>
<evidence type="ECO:0000313" key="2">
    <source>
        <dbReference type="EMBL" id="CAF4375441.1"/>
    </source>
</evidence>
<dbReference type="GO" id="GO:0099604">
    <property type="term" value="F:ligand-gated calcium channel activity"/>
    <property type="evidence" value="ECO:0007669"/>
    <property type="project" value="TreeGrafter"/>
</dbReference>
<accession>A0A820MK46</accession>
<keyword evidence="1" id="KW-0812">Transmembrane</keyword>
<gene>
    <name evidence="2" type="ORF">OXD698_LOCUS50077</name>
</gene>
<feature type="non-terminal residue" evidence="2">
    <location>
        <position position="1"/>
    </location>
</feature>
<keyword evidence="1" id="KW-0472">Membrane</keyword>
<dbReference type="InterPro" id="IPR050927">
    <property type="entry name" value="TRPM"/>
</dbReference>
<keyword evidence="1" id="KW-1133">Transmembrane helix</keyword>